<evidence type="ECO:0000313" key="2">
    <source>
        <dbReference type="Proteomes" id="UP000681794"/>
    </source>
</evidence>
<accession>A0ACD1E513</accession>
<organism evidence="1 2">
    <name type="scientific">Curtobacterium aetherium</name>
    <dbReference type="NCBI Taxonomy" id="2841594"/>
    <lineage>
        <taxon>Bacteria</taxon>
        <taxon>Bacillati</taxon>
        <taxon>Actinomycetota</taxon>
        <taxon>Actinomycetes</taxon>
        <taxon>Micrococcales</taxon>
        <taxon>Microbacteriaceae</taxon>
        <taxon>Curtobacterium</taxon>
    </lineage>
</organism>
<evidence type="ECO:0000313" key="1">
    <source>
        <dbReference type="EMBL" id="QWS34010.1"/>
    </source>
</evidence>
<reference evidence="1" key="1">
    <citation type="submission" date="2021-06" db="EMBL/GenBank/DDBJ databases">
        <authorList>
            <person name="Ellington A.J."/>
            <person name="Bryan N.C."/>
            <person name="Christner B.C."/>
            <person name="Reisch C.R."/>
        </authorList>
    </citation>
    <scope>NUCLEOTIDE SEQUENCE</scope>
    <source>
        <strain evidence="1">L6-1</strain>
    </source>
</reference>
<dbReference type="EMBL" id="CP076544">
    <property type="protein sequence ID" value="QWS34010.1"/>
    <property type="molecule type" value="Genomic_DNA"/>
</dbReference>
<name>A0ACD1E513_9MICO</name>
<keyword evidence="1" id="KW-0456">Lyase</keyword>
<dbReference type="EC" id="4.1.99.12" evidence="1"/>
<gene>
    <name evidence="1" type="primary">ribB</name>
    <name evidence="1" type="ORF">KM842_02045</name>
</gene>
<sequence length="248" mass="25612">MTADTTQPAGPDQAERTTSTGAAGLPGERVTEGLSTVDEAVAAIAAGRPVIVADDEHRENEGDVVLAAELASPEWIAWTVAHSSGFICAPVSAAIADALDLPPMVQHNEDVRGTAYTVTVDAAVGVTTGISAHDRARTLRVLADPASVRDDLHRPGHIVPLRARAGGVRERAGHTEAAIDLVTAAGLRPAAAICEIVDERGDMMRLPQLVGLGAREGVPVITIAALATWLDAADRAADDAVRTEGTHA</sequence>
<keyword evidence="2" id="KW-1185">Reference proteome</keyword>
<protein>
    <submittedName>
        <fullName evidence="1">3,4-dihydroxy-2-butanone-4-phosphate synthase</fullName>
        <ecNumber evidence="1">4.1.99.12</ecNumber>
    </submittedName>
</protein>
<dbReference type="Proteomes" id="UP000681794">
    <property type="component" value="Chromosome"/>
</dbReference>
<proteinExistence type="predicted"/>